<name>A0ACB7ZPR2_9ERIC</name>
<keyword evidence="2" id="KW-1185">Reference proteome</keyword>
<accession>A0ACB7ZPR2</accession>
<proteinExistence type="predicted"/>
<dbReference type="Proteomes" id="UP000828048">
    <property type="component" value="Chromosome 9"/>
</dbReference>
<sequence>MRRISQTILKDYESNTDAHTDENLFEQLSIMIADIVGACLTNLPLVIARKCYGSPIEEREKSVRHAASLLGETEEIMEILRSHPLPSLSGDLAAYIDEWRAFMKQKNTPTIVVSSNNETVASGSGELHLDVDVHLYLGLYESGFCFWGLWLGGVRVSAPSAATNAWLSGMLLKLHMLWIMLVCCCCYKANASLLSGCSIMA</sequence>
<reference evidence="1 2" key="1">
    <citation type="journal article" date="2021" name="Hortic Res">
        <title>High-quality reference genome and annotation aids understanding of berry development for evergreen blueberry (Vaccinium darrowii).</title>
        <authorList>
            <person name="Yu J."/>
            <person name="Hulse-Kemp A.M."/>
            <person name="Babiker E."/>
            <person name="Staton M."/>
        </authorList>
    </citation>
    <scope>NUCLEOTIDE SEQUENCE [LARGE SCALE GENOMIC DNA]</scope>
    <source>
        <strain evidence="2">cv. NJ 8807/NJ 8810</strain>
        <tissue evidence="1">Young leaf</tissue>
    </source>
</reference>
<protein>
    <submittedName>
        <fullName evidence="1">Uncharacterized protein</fullName>
    </submittedName>
</protein>
<dbReference type="EMBL" id="CM037159">
    <property type="protein sequence ID" value="KAH7867489.1"/>
    <property type="molecule type" value="Genomic_DNA"/>
</dbReference>
<evidence type="ECO:0000313" key="1">
    <source>
        <dbReference type="EMBL" id="KAH7867489.1"/>
    </source>
</evidence>
<organism evidence="1 2">
    <name type="scientific">Vaccinium darrowii</name>
    <dbReference type="NCBI Taxonomy" id="229202"/>
    <lineage>
        <taxon>Eukaryota</taxon>
        <taxon>Viridiplantae</taxon>
        <taxon>Streptophyta</taxon>
        <taxon>Embryophyta</taxon>
        <taxon>Tracheophyta</taxon>
        <taxon>Spermatophyta</taxon>
        <taxon>Magnoliopsida</taxon>
        <taxon>eudicotyledons</taxon>
        <taxon>Gunneridae</taxon>
        <taxon>Pentapetalae</taxon>
        <taxon>asterids</taxon>
        <taxon>Ericales</taxon>
        <taxon>Ericaceae</taxon>
        <taxon>Vaccinioideae</taxon>
        <taxon>Vaccinieae</taxon>
        <taxon>Vaccinium</taxon>
    </lineage>
</organism>
<evidence type="ECO:0000313" key="2">
    <source>
        <dbReference type="Proteomes" id="UP000828048"/>
    </source>
</evidence>
<gene>
    <name evidence="1" type="ORF">Vadar_034175</name>
</gene>
<comment type="caution">
    <text evidence="1">The sequence shown here is derived from an EMBL/GenBank/DDBJ whole genome shotgun (WGS) entry which is preliminary data.</text>
</comment>